<evidence type="ECO:0000313" key="1">
    <source>
        <dbReference type="EMBL" id="EMY04882.1"/>
    </source>
</evidence>
<sequence length="89" mass="10327">MKEFPDLNPFEGSDQFLGKSPSDMSLEELKLYLHIQKLRVRLEFEKFQSSINYTGMVLDALEKLGMGEFLQSFLKVSDNVNSTEENKFQ</sequence>
<reference evidence="1 2" key="1">
    <citation type="submission" date="2013-02" db="EMBL/GenBank/DDBJ databases">
        <authorList>
            <person name="Harkins D.M."/>
            <person name="Durkin A.S."/>
            <person name="Brinkac L.M."/>
            <person name="Haft D.H."/>
            <person name="Selengut J.D."/>
            <person name="Sanka R."/>
            <person name="DePew J."/>
            <person name="Purushe J."/>
            <person name="Whelen A.C."/>
            <person name="Vinetz J.M."/>
            <person name="Sutton G.G."/>
            <person name="Nierman W.C."/>
            <person name="Fouts D.E."/>
        </authorList>
    </citation>
    <scope>NUCLEOTIDE SEQUENCE [LARGE SCALE GENOMIC DNA]</scope>
    <source>
        <strain evidence="1 2">2002000626</strain>
    </source>
</reference>
<protein>
    <submittedName>
        <fullName evidence="1">Uncharacterized protein</fullName>
    </submittedName>
</protein>
<comment type="caution">
    <text evidence="1">The sequence shown here is derived from an EMBL/GenBank/DDBJ whole genome shotgun (WGS) entry which is preliminary data.</text>
</comment>
<accession>A0A829CY43</accession>
<name>A0A829CY43_LEPIR</name>
<evidence type="ECO:0000313" key="2">
    <source>
        <dbReference type="Proteomes" id="UP000012329"/>
    </source>
</evidence>
<proteinExistence type="predicted"/>
<dbReference type="AlphaFoldDB" id="A0A829CY43"/>
<dbReference type="EMBL" id="AFJL02000109">
    <property type="protein sequence ID" value="EMY04882.1"/>
    <property type="molecule type" value="Genomic_DNA"/>
</dbReference>
<organism evidence="1 2">
    <name type="scientific">Leptospira interrogans str. 2002000626</name>
    <dbReference type="NCBI Taxonomy" id="996803"/>
    <lineage>
        <taxon>Bacteria</taxon>
        <taxon>Pseudomonadati</taxon>
        <taxon>Spirochaetota</taxon>
        <taxon>Spirochaetia</taxon>
        <taxon>Leptospirales</taxon>
        <taxon>Leptospiraceae</taxon>
        <taxon>Leptospira</taxon>
    </lineage>
</organism>
<dbReference type="Proteomes" id="UP000012329">
    <property type="component" value="Unassembled WGS sequence"/>
</dbReference>
<gene>
    <name evidence="1" type="ORF">LEP1GSC029_1817</name>
</gene>